<comment type="caution">
    <text evidence="2">The sequence shown here is derived from an EMBL/GenBank/DDBJ whole genome shotgun (WGS) entry which is preliminary data.</text>
</comment>
<name>A0ABV4A0T5_9BURK</name>
<sequence length="424" mass="46716">MGSAFAKKDFADYDARNTAGILKDVPLFMHSTIAPATDKKTVSMGQDCEPISAEQFSRITSLLYEAALDPKSCWQPCLEAIRDQLGANYASLIVRPPGHAELGLIVSSAGEYRDVADYPTEIAAMCPFRGMPADRVVTVTDLLSEAEWRASTYYNDFCKDIQCFHVMAADVATKDGCTYALRVTRPEMSSNFDAQDRAFMNMLVPHVKRALNLHLSVHQDRKMISLYSRATAQLMVGVVILDQNGMVIESNAAATSILEMQDGLKVSGGMLEATYANDNRKLQRLIRDALMQTRASCLSITEGVSVSRQSGQLNWGVVVQSVLPDEWTEGKQRPSVAVFVRDMDGKANPSIKLAQQLFQLTPAETSLAIQLANGLSLEEAAEVLNIRLNTARAHLRSIFSKTGVRRQTELVRIFLNSVAWLGNK</sequence>
<accession>A0ABV4A0T5</accession>
<feature type="domain" description="HTH luxR-type" evidence="1">
    <location>
        <begin position="353"/>
        <end position="418"/>
    </location>
</feature>
<keyword evidence="3" id="KW-1185">Reference proteome</keyword>
<evidence type="ECO:0000313" key="3">
    <source>
        <dbReference type="Proteomes" id="UP001561046"/>
    </source>
</evidence>
<proteinExistence type="predicted"/>
<dbReference type="InterPro" id="IPR016032">
    <property type="entry name" value="Sig_transdc_resp-reg_C-effctor"/>
</dbReference>
<dbReference type="CDD" id="cd06170">
    <property type="entry name" value="LuxR_C_like"/>
    <property type="match status" value="1"/>
</dbReference>
<dbReference type="RefSeq" id="WP_369340543.1">
    <property type="nucleotide sequence ID" value="NZ_JBFYGN010000045.1"/>
</dbReference>
<reference evidence="2 3" key="1">
    <citation type="journal article" date="2013" name="Int. J. Syst. Evol. Microbiol.">
        <title>Comamonas guangdongensis sp. nov., isolated from subterranean forest sediment, and emended description of the genus Comamonas.</title>
        <authorList>
            <person name="Zhang J."/>
            <person name="Wang Y."/>
            <person name="Zhou S."/>
            <person name="Wu C."/>
            <person name="He J."/>
            <person name="Li F."/>
        </authorList>
    </citation>
    <scope>NUCLEOTIDE SEQUENCE [LARGE SCALE GENOMIC DNA]</scope>
    <source>
        <strain evidence="2 3">CCTCC AB2011133</strain>
    </source>
</reference>
<dbReference type="Gene3D" id="1.10.10.10">
    <property type="entry name" value="Winged helix-like DNA-binding domain superfamily/Winged helix DNA-binding domain"/>
    <property type="match status" value="1"/>
</dbReference>
<dbReference type="SMART" id="SM00421">
    <property type="entry name" value="HTH_LUXR"/>
    <property type="match status" value="1"/>
</dbReference>
<dbReference type="SUPFAM" id="SSF46894">
    <property type="entry name" value="C-terminal effector domain of the bipartite response regulators"/>
    <property type="match status" value="1"/>
</dbReference>
<dbReference type="InterPro" id="IPR000792">
    <property type="entry name" value="Tscrpt_reg_LuxR_C"/>
</dbReference>
<evidence type="ECO:0000259" key="1">
    <source>
        <dbReference type="PROSITE" id="PS50043"/>
    </source>
</evidence>
<dbReference type="InterPro" id="IPR036388">
    <property type="entry name" value="WH-like_DNA-bd_sf"/>
</dbReference>
<evidence type="ECO:0000313" key="2">
    <source>
        <dbReference type="EMBL" id="MEX8195372.1"/>
    </source>
</evidence>
<gene>
    <name evidence="2" type="ORF">AB6724_21295</name>
</gene>
<dbReference type="Proteomes" id="UP001561046">
    <property type="component" value="Unassembled WGS sequence"/>
</dbReference>
<protein>
    <submittedName>
        <fullName evidence="2">Helix-turn-helix transcriptional regulator</fullName>
    </submittedName>
</protein>
<dbReference type="EMBL" id="JBFYGN010000045">
    <property type="protein sequence ID" value="MEX8195372.1"/>
    <property type="molecule type" value="Genomic_DNA"/>
</dbReference>
<organism evidence="2 3">
    <name type="scientific">Comamonas guangdongensis</name>
    <dbReference type="NCBI Taxonomy" id="510515"/>
    <lineage>
        <taxon>Bacteria</taxon>
        <taxon>Pseudomonadati</taxon>
        <taxon>Pseudomonadota</taxon>
        <taxon>Betaproteobacteria</taxon>
        <taxon>Burkholderiales</taxon>
        <taxon>Comamonadaceae</taxon>
        <taxon>Comamonas</taxon>
    </lineage>
</organism>
<dbReference type="PROSITE" id="PS50043">
    <property type="entry name" value="HTH_LUXR_2"/>
    <property type="match status" value="1"/>
</dbReference>